<proteinExistence type="predicted"/>
<name>A0A1I2RQ69_9HYPH</name>
<dbReference type="Pfam" id="PF11367">
    <property type="entry name" value="Tail_completion_gp17"/>
    <property type="match status" value="1"/>
</dbReference>
<dbReference type="Gene3D" id="3.30.2000.30">
    <property type="match status" value="1"/>
</dbReference>
<dbReference type="RefSeq" id="WP_091969050.1">
    <property type="nucleotide sequence ID" value="NZ_FOPM01000003.1"/>
</dbReference>
<accession>A0A1I2RQ69</accession>
<dbReference type="Proteomes" id="UP000199229">
    <property type="component" value="Unassembled WGS sequence"/>
</dbReference>
<evidence type="ECO:0000313" key="2">
    <source>
        <dbReference type="Proteomes" id="UP000199229"/>
    </source>
</evidence>
<evidence type="ECO:0000313" key="1">
    <source>
        <dbReference type="EMBL" id="SFG42855.1"/>
    </source>
</evidence>
<organism evidence="1 2">
    <name type="scientific">Methylobacterium gossipiicola</name>
    <dbReference type="NCBI Taxonomy" id="582675"/>
    <lineage>
        <taxon>Bacteria</taxon>
        <taxon>Pseudomonadati</taxon>
        <taxon>Pseudomonadota</taxon>
        <taxon>Alphaproteobacteria</taxon>
        <taxon>Hyphomicrobiales</taxon>
        <taxon>Methylobacteriaceae</taxon>
        <taxon>Methylobacterium</taxon>
    </lineage>
</organism>
<dbReference type="OrthoDB" id="7630456at2"/>
<keyword evidence="2" id="KW-1185">Reference proteome</keyword>
<dbReference type="InterPro" id="IPR053745">
    <property type="entry name" value="Viral_Tail_Comp_sf"/>
</dbReference>
<protein>
    <recommendedName>
        <fullName evidence="3">DUF3168 domain-containing protein</fullName>
    </recommendedName>
</protein>
<gene>
    <name evidence="1" type="ORF">SAMN05192565_10377</name>
</gene>
<dbReference type="EMBL" id="FOPM01000003">
    <property type="protein sequence ID" value="SFG42855.1"/>
    <property type="molecule type" value="Genomic_DNA"/>
</dbReference>
<sequence length="147" mass="15056">MSTATANPVSASPLLALRGAILAYLAVDAALARLMGGALRLHDEPPRGSVPVYGVFGDAEIRDESVDGAARHAHSLSLILYARPGSARSGLAAAERMADLLADAPLALTGHSLVTLRVARLAATRDPATGEARATLTLQAVTEGRPA</sequence>
<dbReference type="STRING" id="582675.SAMN05192565_10377"/>
<reference evidence="2" key="1">
    <citation type="submission" date="2016-10" db="EMBL/GenBank/DDBJ databases">
        <authorList>
            <person name="Varghese N."/>
            <person name="Submissions S."/>
        </authorList>
    </citation>
    <scope>NUCLEOTIDE SEQUENCE [LARGE SCALE GENOMIC DNA]</scope>
    <source>
        <strain evidence="2">Gh-105</strain>
    </source>
</reference>
<evidence type="ECO:0008006" key="3">
    <source>
        <dbReference type="Google" id="ProtNLM"/>
    </source>
</evidence>
<dbReference type="AlphaFoldDB" id="A0A1I2RQ69"/>
<dbReference type="InterPro" id="IPR021508">
    <property type="entry name" value="Gp17-like"/>
</dbReference>